<evidence type="ECO:0000256" key="2">
    <source>
        <dbReference type="ARBA" id="ARBA00012438"/>
    </source>
</evidence>
<dbReference type="EMBL" id="CP042434">
    <property type="protein sequence ID" value="QEC73584.1"/>
    <property type="molecule type" value="Genomic_DNA"/>
</dbReference>
<dbReference type="PANTHER" id="PTHR45436">
    <property type="entry name" value="SENSOR HISTIDINE KINASE YKOH"/>
    <property type="match status" value="1"/>
</dbReference>
<name>A0A5B8VPM9_9BACT</name>
<organism evidence="10 11">
    <name type="scientific">Arachidicoccus ginsenosidivorans</name>
    <dbReference type="NCBI Taxonomy" id="496057"/>
    <lineage>
        <taxon>Bacteria</taxon>
        <taxon>Pseudomonadati</taxon>
        <taxon>Bacteroidota</taxon>
        <taxon>Chitinophagia</taxon>
        <taxon>Chitinophagales</taxon>
        <taxon>Chitinophagaceae</taxon>
        <taxon>Arachidicoccus</taxon>
    </lineage>
</organism>
<keyword evidence="6 10" id="KW-0418">Kinase</keyword>
<dbReference type="InterPro" id="IPR005467">
    <property type="entry name" value="His_kinase_dom"/>
</dbReference>
<dbReference type="PROSITE" id="PS50109">
    <property type="entry name" value="HIS_KIN"/>
    <property type="match status" value="1"/>
</dbReference>
<dbReference type="InterPro" id="IPR036890">
    <property type="entry name" value="HATPase_C_sf"/>
</dbReference>
<keyword evidence="5 8" id="KW-0812">Transmembrane</keyword>
<feature type="domain" description="Histidine kinase" evidence="9">
    <location>
        <begin position="219"/>
        <end position="423"/>
    </location>
</feature>
<dbReference type="SUPFAM" id="SSF47384">
    <property type="entry name" value="Homodimeric domain of signal transducing histidine kinase"/>
    <property type="match status" value="1"/>
</dbReference>
<evidence type="ECO:0000259" key="9">
    <source>
        <dbReference type="PROSITE" id="PS50109"/>
    </source>
</evidence>
<dbReference type="SUPFAM" id="SSF55874">
    <property type="entry name" value="ATPase domain of HSP90 chaperone/DNA topoisomerase II/histidine kinase"/>
    <property type="match status" value="1"/>
</dbReference>
<sequence length="423" mass="48110">MKLLHYTSLRHLLFASLLTLISIPVFYILLNNIFVHSIDRDLRMQAAQLPSTLSIIQTEADLRLWQELDNDLEIKPFDSVHFIGKPFTIEKKPANGQEMEDFRILQKKVQIMGKPYVVGIESSMFEKEDLIQAILIIQLGILLLLLAGTVVINYMIHKRIWRPFYKSLSYLKAFNIDSNSNQQPEVLKILEFKELSSSIKQLSIRVRQAYYSQKEFIENASHELQTPLTVLKFKLELLLQDRNLSNEQGSLVADMYREIDQMQQLNSNLLLLSKIENKQFGSEETVEVEPLIEEVSEDLALLAQSKNQQLKVVSCQVPVVLAGTNKALFKIMVGNLLTNAIQYSATGSIIAIKLSANRLQISNPGSPLGVPADNIFKRFVRHNKQKGNGLGLSIVQTIASYHGYSVSYDYLDGRHQFTITWAS</sequence>
<evidence type="ECO:0000256" key="5">
    <source>
        <dbReference type="ARBA" id="ARBA00022692"/>
    </source>
</evidence>
<evidence type="ECO:0000313" key="10">
    <source>
        <dbReference type="EMBL" id="QEC73584.1"/>
    </source>
</evidence>
<dbReference type="Gene3D" id="3.30.565.10">
    <property type="entry name" value="Histidine kinase-like ATPase, C-terminal domain"/>
    <property type="match status" value="1"/>
</dbReference>
<dbReference type="SMART" id="SM00387">
    <property type="entry name" value="HATPase_c"/>
    <property type="match status" value="1"/>
</dbReference>
<evidence type="ECO:0000256" key="3">
    <source>
        <dbReference type="ARBA" id="ARBA00022553"/>
    </source>
</evidence>
<feature type="transmembrane region" description="Helical" evidence="8">
    <location>
        <begin position="130"/>
        <end position="156"/>
    </location>
</feature>
<comment type="catalytic activity">
    <reaction evidence="1">
        <text>ATP + protein L-histidine = ADP + protein N-phospho-L-histidine.</text>
        <dbReference type="EC" id="2.7.13.3"/>
    </reaction>
</comment>
<keyword evidence="4" id="KW-0808">Transferase</keyword>
<keyword evidence="8" id="KW-0472">Membrane</keyword>
<dbReference type="RefSeq" id="WP_146786261.1">
    <property type="nucleotide sequence ID" value="NZ_CP042434.1"/>
</dbReference>
<evidence type="ECO:0000256" key="7">
    <source>
        <dbReference type="ARBA" id="ARBA00022989"/>
    </source>
</evidence>
<dbReference type="Pfam" id="PF00512">
    <property type="entry name" value="HisKA"/>
    <property type="match status" value="1"/>
</dbReference>
<evidence type="ECO:0000256" key="1">
    <source>
        <dbReference type="ARBA" id="ARBA00000085"/>
    </source>
</evidence>
<dbReference type="CDD" id="cd00082">
    <property type="entry name" value="HisKA"/>
    <property type="match status" value="1"/>
</dbReference>
<evidence type="ECO:0000256" key="4">
    <source>
        <dbReference type="ARBA" id="ARBA00022679"/>
    </source>
</evidence>
<dbReference type="SMART" id="SM00388">
    <property type="entry name" value="HisKA"/>
    <property type="match status" value="1"/>
</dbReference>
<gene>
    <name evidence="10" type="ORF">FSB73_19860</name>
</gene>
<keyword evidence="7 8" id="KW-1133">Transmembrane helix</keyword>
<keyword evidence="3" id="KW-0597">Phosphoprotein</keyword>
<dbReference type="AlphaFoldDB" id="A0A5B8VPM9"/>
<evidence type="ECO:0000313" key="11">
    <source>
        <dbReference type="Proteomes" id="UP000321291"/>
    </source>
</evidence>
<evidence type="ECO:0000256" key="8">
    <source>
        <dbReference type="SAM" id="Phobius"/>
    </source>
</evidence>
<dbReference type="GO" id="GO:0005886">
    <property type="term" value="C:plasma membrane"/>
    <property type="evidence" value="ECO:0007669"/>
    <property type="project" value="TreeGrafter"/>
</dbReference>
<dbReference type="KEGG" id="agi:FSB73_19860"/>
<dbReference type="Gene3D" id="1.10.287.130">
    <property type="match status" value="1"/>
</dbReference>
<dbReference type="Proteomes" id="UP000321291">
    <property type="component" value="Chromosome"/>
</dbReference>
<dbReference type="EC" id="2.7.13.3" evidence="2"/>
<dbReference type="PANTHER" id="PTHR45436:SF5">
    <property type="entry name" value="SENSOR HISTIDINE KINASE TRCS"/>
    <property type="match status" value="1"/>
</dbReference>
<dbReference type="Pfam" id="PF02518">
    <property type="entry name" value="HATPase_c"/>
    <property type="match status" value="1"/>
</dbReference>
<feature type="transmembrane region" description="Helical" evidence="8">
    <location>
        <begin position="12"/>
        <end position="34"/>
    </location>
</feature>
<accession>A0A5B8VPM9</accession>
<dbReference type="InterPro" id="IPR036097">
    <property type="entry name" value="HisK_dim/P_sf"/>
</dbReference>
<evidence type="ECO:0000256" key="6">
    <source>
        <dbReference type="ARBA" id="ARBA00022777"/>
    </source>
</evidence>
<proteinExistence type="predicted"/>
<dbReference type="GO" id="GO:0000155">
    <property type="term" value="F:phosphorelay sensor kinase activity"/>
    <property type="evidence" value="ECO:0007669"/>
    <property type="project" value="InterPro"/>
</dbReference>
<keyword evidence="11" id="KW-1185">Reference proteome</keyword>
<reference evidence="10 11" key="1">
    <citation type="journal article" date="2017" name="Int. J. Syst. Evol. Microbiol.">
        <title>Arachidicoccus ginsenosidivorans sp. nov., with ginsenoside-converting activity isolated from ginseng cultivating soil.</title>
        <authorList>
            <person name="Siddiqi M.Z."/>
            <person name="Aslam Z."/>
            <person name="Im W.T."/>
        </authorList>
    </citation>
    <scope>NUCLEOTIDE SEQUENCE [LARGE SCALE GENOMIC DNA]</scope>
    <source>
        <strain evidence="10 11">Gsoil 809</strain>
    </source>
</reference>
<dbReference type="InterPro" id="IPR003594">
    <property type="entry name" value="HATPase_dom"/>
</dbReference>
<protein>
    <recommendedName>
        <fullName evidence="2">histidine kinase</fullName>
        <ecNumber evidence="2">2.7.13.3</ecNumber>
    </recommendedName>
</protein>
<dbReference type="InterPro" id="IPR050428">
    <property type="entry name" value="TCS_sensor_his_kinase"/>
</dbReference>
<dbReference type="OrthoDB" id="1522504at2"/>
<dbReference type="InterPro" id="IPR003661">
    <property type="entry name" value="HisK_dim/P_dom"/>
</dbReference>